<proteinExistence type="predicted"/>
<dbReference type="AlphaFoldDB" id="A0A1H9TZ72"/>
<dbReference type="RefSeq" id="WP_089921998.1">
    <property type="nucleotide sequence ID" value="NZ_FOFV01000014.1"/>
</dbReference>
<name>A0A1H9TZ72_9PSEU</name>
<feature type="domain" description="HTH merR-type" evidence="3">
    <location>
        <begin position="1"/>
        <end position="71"/>
    </location>
</feature>
<dbReference type="InterPro" id="IPR009061">
    <property type="entry name" value="DNA-bd_dom_put_sf"/>
</dbReference>
<dbReference type="CDD" id="cd00592">
    <property type="entry name" value="HTH_MerR-like"/>
    <property type="match status" value="1"/>
</dbReference>
<sequence>MGWSTSQLADLAGTTLRTIRHYHDVGLLAEPERRANGYKSYGVPHLVRVLRIKRLTDLGLSLAQIADLGDSDEHPREALRELDAELEAQIERLQRVRAELALVLRQETPTDLPPDVAVMIEDADLSPQDRSFTVVLAQLLSPETLVKYAETLKDYSRDPAVIEFDHLPEDADEQTRQRLAERMRAMPYMAEMRAAFPDPAGLWSDAPRGVEHARRTVVKVMVELYNKAQLDVLVRMNG</sequence>
<dbReference type="Pfam" id="PF13411">
    <property type="entry name" value="MerR_1"/>
    <property type="match status" value="1"/>
</dbReference>
<protein>
    <submittedName>
        <fullName evidence="4">DNA-binding transcriptional regulator, MerR family</fullName>
    </submittedName>
</protein>
<dbReference type="SUPFAM" id="SSF46955">
    <property type="entry name" value="Putative DNA-binding domain"/>
    <property type="match status" value="1"/>
</dbReference>
<dbReference type="GO" id="GO:0003677">
    <property type="term" value="F:DNA binding"/>
    <property type="evidence" value="ECO:0007669"/>
    <property type="project" value="UniProtKB-KW"/>
</dbReference>
<evidence type="ECO:0000256" key="1">
    <source>
        <dbReference type="ARBA" id="ARBA00023125"/>
    </source>
</evidence>
<dbReference type="Proteomes" id="UP000199503">
    <property type="component" value="Unassembled WGS sequence"/>
</dbReference>
<gene>
    <name evidence="4" type="ORF">SAMN04488000_114276</name>
</gene>
<dbReference type="InterPro" id="IPR047057">
    <property type="entry name" value="MerR_fam"/>
</dbReference>
<reference evidence="5" key="1">
    <citation type="submission" date="2016-10" db="EMBL/GenBank/DDBJ databases">
        <authorList>
            <person name="Varghese N."/>
            <person name="Submissions S."/>
        </authorList>
    </citation>
    <scope>NUCLEOTIDE SEQUENCE [LARGE SCALE GENOMIC DNA]</scope>
    <source>
        <strain evidence="5">DSM 44437</strain>
    </source>
</reference>
<dbReference type="STRING" id="65499.SAMN04488000_114276"/>
<keyword evidence="5" id="KW-1185">Reference proteome</keyword>
<evidence type="ECO:0000313" key="4">
    <source>
        <dbReference type="EMBL" id="SES02311.1"/>
    </source>
</evidence>
<organism evidence="4 5">
    <name type="scientific">Lentzea albida</name>
    <dbReference type="NCBI Taxonomy" id="65499"/>
    <lineage>
        <taxon>Bacteria</taxon>
        <taxon>Bacillati</taxon>
        <taxon>Actinomycetota</taxon>
        <taxon>Actinomycetes</taxon>
        <taxon>Pseudonocardiales</taxon>
        <taxon>Pseudonocardiaceae</taxon>
        <taxon>Lentzea</taxon>
    </lineage>
</organism>
<dbReference type="EMBL" id="FOFV01000014">
    <property type="protein sequence ID" value="SES02311.1"/>
    <property type="molecule type" value="Genomic_DNA"/>
</dbReference>
<evidence type="ECO:0000259" key="3">
    <source>
        <dbReference type="PROSITE" id="PS50937"/>
    </source>
</evidence>
<evidence type="ECO:0000313" key="5">
    <source>
        <dbReference type="Proteomes" id="UP000199503"/>
    </source>
</evidence>
<dbReference type="SMART" id="SM00422">
    <property type="entry name" value="HTH_MERR"/>
    <property type="match status" value="1"/>
</dbReference>
<dbReference type="OrthoDB" id="4569196at2"/>
<accession>A0A1H9TZ72</accession>
<dbReference type="PANTHER" id="PTHR30204">
    <property type="entry name" value="REDOX-CYCLING DRUG-SENSING TRANSCRIPTIONAL ACTIVATOR SOXR"/>
    <property type="match status" value="1"/>
</dbReference>
<dbReference type="Gene3D" id="1.10.1660.10">
    <property type="match status" value="1"/>
</dbReference>
<dbReference type="PROSITE" id="PS50937">
    <property type="entry name" value="HTH_MERR_2"/>
    <property type="match status" value="1"/>
</dbReference>
<dbReference type="PANTHER" id="PTHR30204:SF93">
    <property type="entry name" value="HTH MERR-TYPE DOMAIN-CONTAINING PROTEIN"/>
    <property type="match status" value="1"/>
</dbReference>
<evidence type="ECO:0000256" key="2">
    <source>
        <dbReference type="SAM" id="Coils"/>
    </source>
</evidence>
<dbReference type="InterPro" id="IPR000551">
    <property type="entry name" value="MerR-type_HTH_dom"/>
</dbReference>
<keyword evidence="1 4" id="KW-0238">DNA-binding</keyword>
<dbReference type="GO" id="GO:0003700">
    <property type="term" value="F:DNA-binding transcription factor activity"/>
    <property type="evidence" value="ECO:0007669"/>
    <property type="project" value="InterPro"/>
</dbReference>
<keyword evidence="2" id="KW-0175">Coiled coil</keyword>
<feature type="coiled-coil region" evidence="2">
    <location>
        <begin position="76"/>
        <end position="106"/>
    </location>
</feature>